<dbReference type="InterPro" id="IPR011650">
    <property type="entry name" value="Peptidase_M20_dimer"/>
</dbReference>
<dbReference type="GO" id="GO:0046872">
    <property type="term" value="F:metal ion binding"/>
    <property type="evidence" value="ECO:0007669"/>
    <property type="project" value="UniProtKB-KW"/>
</dbReference>
<dbReference type="PIRSF" id="PIRSF005962">
    <property type="entry name" value="Pept_M20D_amidohydro"/>
    <property type="match status" value="1"/>
</dbReference>
<evidence type="ECO:0000256" key="2">
    <source>
        <dbReference type="PIRSR" id="PIRSR005962-1"/>
    </source>
</evidence>
<keyword evidence="2" id="KW-0479">Metal-binding</keyword>
<dbReference type="FunFam" id="3.30.70.360:FF:000001">
    <property type="entry name" value="N-acetyldiaminopimelate deacetylase"/>
    <property type="match status" value="1"/>
</dbReference>
<dbReference type="Pfam" id="PF01546">
    <property type="entry name" value="Peptidase_M20"/>
    <property type="match status" value="1"/>
</dbReference>
<feature type="binding site" evidence="2">
    <location>
        <position position="362"/>
    </location>
    <ligand>
        <name>Mn(2+)</name>
        <dbReference type="ChEBI" id="CHEBI:29035"/>
        <label>2</label>
    </ligand>
</feature>
<evidence type="ECO:0000259" key="3">
    <source>
        <dbReference type="Pfam" id="PF07687"/>
    </source>
</evidence>
<dbReference type="EC" id="3.5.1.47" evidence="4"/>
<evidence type="ECO:0000313" key="5">
    <source>
        <dbReference type="Proteomes" id="UP000002730"/>
    </source>
</evidence>
<feature type="binding site" evidence="2">
    <location>
        <position position="103"/>
    </location>
    <ligand>
        <name>Mn(2+)</name>
        <dbReference type="ChEBI" id="CHEBI:29035"/>
        <label>2</label>
    </ligand>
</feature>
<dbReference type="Pfam" id="PF07687">
    <property type="entry name" value="M20_dimer"/>
    <property type="match status" value="1"/>
</dbReference>
<dbReference type="eggNOG" id="COG1473">
    <property type="taxonomic scope" value="Bacteria"/>
</dbReference>
<reference evidence="4 5" key="1">
    <citation type="submission" date="2010-08" db="EMBL/GenBank/DDBJ databases">
        <title>Complete sequence of Clostridium cellulovorans 743B.</title>
        <authorList>
            <consortium name="US DOE Joint Genome Institute"/>
            <person name="Lucas S."/>
            <person name="Copeland A."/>
            <person name="Lapidus A."/>
            <person name="Cheng J.-F."/>
            <person name="Bruce D."/>
            <person name="Goodwin L."/>
            <person name="Pitluck S."/>
            <person name="Chertkov O."/>
            <person name="Detter J.C."/>
            <person name="Han C."/>
            <person name="Tapia R."/>
            <person name="Land M."/>
            <person name="Hauser L."/>
            <person name="Chang Y.-J."/>
            <person name="Jeffries C."/>
            <person name="Kyrpides N."/>
            <person name="Ivanova N."/>
            <person name="Mikhailova N."/>
            <person name="Hemme C.L."/>
            <person name="Woyke T."/>
        </authorList>
    </citation>
    <scope>NUCLEOTIDE SEQUENCE [LARGE SCALE GENOMIC DNA]</scope>
    <source>
        <strain evidence="5">ATCC 35296 / DSM 3052 / OCM 3 / 743B</strain>
    </source>
</reference>
<feature type="binding site" evidence="2">
    <location>
        <position position="137"/>
    </location>
    <ligand>
        <name>Mn(2+)</name>
        <dbReference type="ChEBI" id="CHEBI:29035"/>
        <label>2</label>
    </ligand>
</feature>
<dbReference type="GO" id="GO:0019877">
    <property type="term" value="P:diaminopimelate biosynthetic process"/>
    <property type="evidence" value="ECO:0007669"/>
    <property type="project" value="UniProtKB-ARBA"/>
</dbReference>
<name>D9SVT9_CLOC7</name>
<dbReference type="Gene3D" id="3.30.70.360">
    <property type="match status" value="1"/>
</dbReference>
<organism evidence="4 5">
    <name type="scientific">Clostridium cellulovorans (strain ATCC 35296 / DSM 3052 / OCM 3 / 743B)</name>
    <dbReference type="NCBI Taxonomy" id="573061"/>
    <lineage>
        <taxon>Bacteria</taxon>
        <taxon>Bacillati</taxon>
        <taxon>Bacillota</taxon>
        <taxon>Clostridia</taxon>
        <taxon>Eubacteriales</taxon>
        <taxon>Clostridiaceae</taxon>
        <taxon>Clostridium</taxon>
    </lineage>
</organism>
<feature type="binding site" evidence="2">
    <location>
        <position position="161"/>
    </location>
    <ligand>
        <name>Mn(2+)</name>
        <dbReference type="ChEBI" id="CHEBI:29035"/>
        <label>2</label>
    </ligand>
</feature>
<dbReference type="STRING" id="573061.Clocel_3472"/>
<evidence type="ECO:0000313" key="4">
    <source>
        <dbReference type="EMBL" id="ADL53150.1"/>
    </source>
</evidence>
<dbReference type="Proteomes" id="UP000002730">
    <property type="component" value="Chromosome"/>
</dbReference>
<dbReference type="EMBL" id="CP002160">
    <property type="protein sequence ID" value="ADL53150.1"/>
    <property type="molecule type" value="Genomic_DNA"/>
</dbReference>
<keyword evidence="5" id="KW-1185">Reference proteome</keyword>
<dbReference type="InterPro" id="IPR036264">
    <property type="entry name" value="Bact_exopeptidase_dim_dom"/>
</dbReference>
<dbReference type="OrthoDB" id="9776731at2"/>
<comment type="cofactor">
    <cofactor evidence="2">
        <name>Mn(2+)</name>
        <dbReference type="ChEBI" id="CHEBI:29035"/>
    </cofactor>
    <text evidence="2">The Mn(2+) ion enhances activity.</text>
</comment>
<dbReference type="InterPro" id="IPR002933">
    <property type="entry name" value="Peptidase_M20"/>
</dbReference>
<gene>
    <name evidence="4" type="ordered locus">Clocel_3472</name>
</gene>
<keyword evidence="2" id="KW-0464">Manganese</keyword>
<dbReference type="Gene3D" id="3.40.630.10">
    <property type="entry name" value="Zn peptidases"/>
    <property type="match status" value="1"/>
</dbReference>
<sequence length="389" mass="42868">MKLKEYIEAEKEYIISLGRYFHRNPEPSLKEYNTALKIEQELDSLQIEHKRVGETGVLGIIKGRIDSNKRIVLRADIDGLMIEDLKIEEYASEKEGLMHSCGHDGHTAALLGAAKILKAKEYLLAGEIYLFFQQGEEIGQGARVFIKEGHLKDVNRVFGIHVSSDIEVGKVSITKGTTNASCDYFKIIVHGESAHVSEPQMGIDALYISSKIVTNLQTIVSRQSSPFDPTVVGIGVLRAGTAYNIIASEAILEGTTRTFSIENRKRVNESVVKIAKNTAAAFGAEAEIIFEECASPLVNDEIVCDEVYKVANEILGKEGIITNRQKSLGSDDFAEYLLAVPGMYAFVGTANKDNPNTLQPHHCGLFDIDEDGILLAANLYVDYAIQQLQ</sequence>
<dbReference type="NCBIfam" id="TIGR01891">
    <property type="entry name" value="amidohydrolases"/>
    <property type="match status" value="1"/>
</dbReference>
<dbReference type="HOGENOM" id="CLU_023257_1_1_9"/>
<dbReference type="InterPro" id="IPR017439">
    <property type="entry name" value="Amidohydrolase"/>
</dbReference>
<proteinExistence type="predicted"/>
<dbReference type="SUPFAM" id="SSF53187">
    <property type="entry name" value="Zn-dependent exopeptidases"/>
    <property type="match status" value="1"/>
</dbReference>
<dbReference type="RefSeq" id="WP_010073549.1">
    <property type="nucleotide sequence ID" value="NC_014393.1"/>
</dbReference>
<evidence type="ECO:0000256" key="1">
    <source>
        <dbReference type="ARBA" id="ARBA00022801"/>
    </source>
</evidence>
<dbReference type="GO" id="GO:0050118">
    <property type="term" value="F:N-acetyldiaminopimelate deacetylase activity"/>
    <property type="evidence" value="ECO:0007669"/>
    <property type="project" value="UniProtKB-EC"/>
</dbReference>
<dbReference type="PANTHER" id="PTHR11014">
    <property type="entry name" value="PEPTIDASE M20 FAMILY MEMBER"/>
    <property type="match status" value="1"/>
</dbReference>
<dbReference type="KEGG" id="ccb:Clocel_3472"/>
<feature type="domain" description="Peptidase M20 dimerisation" evidence="3">
    <location>
        <begin position="185"/>
        <end position="279"/>
    </location>
</feature>
<feature type="binding site" evidence="2">
    <location>
        <position position="101"/>
    </location>
    <ligand>
        <name>Mn(2+)</name>
        <dbReference type="ChEBI" id="CHEBI:29035"/>
        <label>2</label>
    </ligand>
</feature>
<dbReference type="AlphaFoldDB" id="D9SVT9"/>
<keyword evidence="1 4" id="KW-0378">Hydrolase</keyword>
<accession>D9SVT9</accession>
<protein>
    <submittedName>
        <fullName evidence="4">Amidohydrolase</fullName>
        <ecNumber evidence="4">3.5.1.47</ecNumber>
    </submittedName>
</protein>
<dbReference type="PANTHER" id="PTHR11014:SF63">
    <property type="entry name" value="METALLOPEPTIDASE, PUTATIVE (AFU_ORTHOLOGUE AFUA_6G09600)-RELATED"/>
    <property type="match status" value="1"/>
</dbReference>
<dbReference type="SUPFAM" id="SSF55031">
    <property type="entry name" value="Bacterial exopeptidase dimerisation domain"/>
    <property type="match status" value="1"/>
</dbReference>